<dbReference type="SUPFAM" id="SSF54427">
    <property type="entry name" value="NTF2-like"/>
    <property type="match status" value="1"/>
</dbReference>
<accession>A0AAN6YBV5</accession>
<dbReference type="EMBL" id="MU858104">
    <property type="protein sequence ID" value="KAK4213782.1"/>
    <property type="molecule type" value="Genomic_DNA"/>
</dbReference>
<dbReference type="InterPro" id="IPR032710">
    <property type="entry name" value="NTF2-like_dom_sf"/>
</dbReference>
<dbReference type="Gene3D" id="3.10.450.50">
    <property type="match status" value="1"/>
</dbReference>
<evidence type="ECO:0008006" key="3">
    <source>
        <dbReference type="Google" id="ProtNLM"/>
    </source>
</evidence>
<comment type="caution">
    <text evidence="1">The sequence shown here is derived from an EMBL/GenBank/DDBJ whole genome shotgun (WGS) entry which is preliminary data.</text>
</comment>
<sequence length="183" mass="21074">MIKPLLNKIFSFYAAVTARANDDLTARRRRVAMSVIEGYNEWKIEKIMAPHAPECTHQLLPASLKYPELGYQAYKSFFSSMMPYFRNLKATVQDVFDDGTENKVVLTCLAHADTAIGPYNNEYIFMLYFDKDCHKVNKILEYVDSAYALEFFPRLRAYMSESEGQDWASRPAVSDETNLEAHV</sequence>
<protein>
    <recommendedName>
        <fullName evidence="3">SnoaL-like domain-containing protein</fullName>
    </recommendedName>
</protein>
<name>A0AAN6YBV5_9PEZI</name>
<reference evidence="1" key="2">
    <citation type="submission" date="2023-05" db="EMBL/GenBank/DDBJ databases">
        <authorList>
            <consortium name="Lawrence Berkeley National Laboratory"/>
            <person name="Steindorff A."/>
            <person name="Hensen N."/>
            <person name="Bonometti L."/>
            <person name="Westerberg I."/>
            <person name="Brannstrom I.O."/>
            <person name="Guillou S."/>
            <person name="Cros-Aarteil S."/>
            <person name="Calhoun S."/>
            <person name="Haridas S."/>
            <person name="Kuo A."/>
            <person name="Mondo S."/>
            <person name="Pangilinan J."/>
            <person name="Riley R."/>
            <person name="Labutti K."/>
            <person name="Andreopoulos B."/>
            <person name="Lipzen A."/>
            <person name="Chen C."/>
            <person name="Yanf M."/>
            <person name="Daum C."/>
            <person name="Ng V."/>
            <person name="Clum A."/>
            <person name="Ohm R."/>
            <person name="Martin F."/>
            <person name="Silar P."/>
            <person name="Natvig D."/>
            <person name="Lalanne C."/>
            <person name="Gautier V."/>
            <person name="Ament-Velasquez S.L."/>
            <person name="Kruys A."/>
            <person name="Hutchinson M.I."/>
            <person name="Powell A.J."/>
            <person name="Barry K."/>
            <person name="Miller A.N."/>
            <person name="Grigoriev I.V."/>
            <person name="Debuchy R."/>
            <person name="Gladieux P."/>
            <person name="Thoren M.H."/>
            <person name="Johannesson H."/>
        </authorList>
    </citation>
    <scope>NUCLEOTIDE SEQUENCE</scope>
    <source>
        <strain evidence="1">PSN293</strain>
    </source>
</reference>
<gene>
    <name evidence="1" type="ORF">QBC37DRAFT_315768</name>
</gene>
<reference evidence="1" key="1">
    <citation type="journal article" date="2023" name="Mol. Phylogenet. Evol.">
        <title>Genome-scale phylogeny and comparative genomics of the fungal order Sordariales.</title>
        <authorList>
            <person name="Hensen N."/>
            <person name="Bonometti L."/>
            <person name="Westerberg I."/>
            <person name="Brannstrom I.O."/>
            <person name="Guillou S."/>
            <person name="Cros-Aarteil S."/>
            <person name="Calhoun S."/>
            <person name="Haridas S."/>
            <person name="Kuo A."/>
            <person name="Mondo S."/>
            <person name="Pangilinan J."/>
            <person name="Riley R."/>
            <person name="LaButti K."/>
            <person name="Andreopoulos B."/>
            <person name="Lipzen A."/>
            <person name="Chen C."/>
            <person name="Yan M."/>
            <person name="Daum C."/>
            <person name="Ng V."/>
            <person name="Clum A."/>
            <person name="Steindorff A."/>
            <person name="Ohm R.A."/>
            <person name="Martin F."/>
            <person name="Silar P."/>
            <person name="Natvig D.O."/>
            <person name="Lalanne C."/>
            <person name="Gautier V."/>
            <person name="Ament-Velasquez S.L."/>
            <person name="Kruys A."/>
            <person name="Hutchinson M.I."/>
            <person name="Powell A.J."/>
            <person name="Barry K."/>
            <person name="Miller A.N."/>
            <person name="Grigoriev I.V."/>
            <person name="Debuchy R."/>
            <person name="Gladieux P."/>
            <person name="Hiltunen Thoren M."/>
            <person name="Johannesson H."/>
        </authorList>
    </citation>
    <scope>NUCLEOTIDE SEQUENCE</scope>
    <source>
        <strain evidence="1">PSN293</strain>
    </source>
</reference>
<proteinExistence type="predicted"/>
<dbReference type="PANTHER" id="PTHR39598">
    <property type="entry name" value="AUSTINOL SYNTHESIS PROTEIN F-RELATED"/>
    <property type="match status" value="1"/>
</dbReference>
<organism evidence="1 2">
    <name type="scientific">Rhypophila decipiens</name>
    <dbReference type="NCBI Taxonomy" id="261697"/>
    <lineage>
        <taxon>Eukaryota</taxon>
        <taxon>Fungi</taxon>
        <taxon>Dikarya</taxon>
        <taxon>Ascomycota</taxon>
        <taxon>Pezizomycotina</taxon>
        <taxon>Sordariomycetes</taxon>
        <taxon>Sordariomycetidae</taxon>
        <taxon>Sordariales</taxon>
        <taxon>Naviculisporaceae</taxon>
        <taxon>Rhypophila</taxon>
    </lineage>
</organism>
<dbReference type="PANTHER" id="PTHR39598:SF1">
    <property type="entry name" value="AUSTINOID BIOSYNTHESIS CLUSTERS PROTEIN F-RELATED"/>
    <property type="match status" value="1"/>
</dbReference>
<keyword evidence="2" id="KW-1185">Reference proteome</keyword>
<evidence type="ECO:0000313" key="2">
    <source>
        <dbReference type="Proteomes" id="UP001301769"/>
    </source>
</evidence>
<evidence type="ECO:0000313" key="1">
    <source>
        <dbReference type="EMBL" id="KAK4213782.1"/>
    </source>
</evidence>
<dbReference type="Proteomes" id="UP001301769">
    <property type="component" value="Unassembled WGS sequence"/>
</dbReference>
<dbReference type="InterPro" id="IPR050977">
    <property type="entry name" value="Fungal_Meroterpenoid_Isomerase"/>
</dbReference>
<dbReference type="AlphaFoldDB" id="A0AAN6YBV5"/>